<evidence type="ECO:0000313" key="6">
    <source>
        <dbReference type="Proteomes" id="UP000177010"/>
    </source>
</evidence>
<evidence type="ECO:0000313" key="5">
    <source>
        <dbReference type="EMBL" id="OFA12942.1"/>
    </source>
</evidence>
<feature type="domain" description="MucBP" evidence="3">
    <location>
        <begin position="280"/>
        <end position="341"/>
    </location>
</feature>
<dbReference type="Proteomes" id="UP000177010">
    <property type="component" value="Unassembled WGS sequence"/>
</dbReference>
<dbReference type="Pfam" id="PF06458">
    <property type="entry name" value="MucBP"/>
    <property type="match status" value="1"/>
</dbReference>
<accession>A0A1E7XIY7</accession>
<organism evidence="5 6">
    <name type="scientific">Lentilactobacillus sunkii</name>
    <dbReference type="NCBI Taxonomy" id="481719"/>
    <lineage>
        <taxon>Bacteria</taxon>
        <taxon>Bacillati</taxon>
        <taxon>Bacillota</taxon>
        <taxon>Bacilli</taxon>
        <taxon>Lactobacillales</taxon>
        <taxon>Lactobacillaceae</taxon>
        <taxon>Lentilactobacillus</taxon>
    </lineage>
</organism>
<protein>
    <recommendedName>
        <fullName evidence="7">DUF5776 domain-containing protein</fullName>
    </recommendedName>
</protein>
<sequence length="570" mass="63854">MLAQPVKFSFTRTARWVFAFAATIMFGGVLLHQPNAKAADAYDVTYTFRSTDTYGNPIDSPANTKSLTAKSDANWLDVSSVIPETLSNGRYTIHGYYTDNDYSGQYNYHQFGYREFEAAKVLKEINIHYPELKAGKTTVNTTFVYDDKQSTRERSVTLPEGALEREAGKLKTFYTDINGKEISPSIVYDYDKVPTYYSDFKNEINGYRYVAMVVRNPKPWGSYIYTLDKPFANMQVSNITDLLTQSILPLNYMLGLSKKMKQFDSGSTATYFYEKYAANLTVEYLDEAGKAMADHPAQTKQLDLNTDYSEEAPEIAGYTVVGDKKVTGKINDDTKITFKYKKNTVPPTPNNNNNKGSGTNNTNSTVTPTPSTNSNSSTIAPATNATADQVTPAAKPQAPRTLPDGTQLPNYAATEGTVVYATKAIYMYKQANFKKNQRIAKYPKVKRVNRPMFVVTDYARSNGGALRYKVKDVNHHSKTAGKVGYITASRKSVEEVYYASMPKNKKVTVISKKGVNVYQNANLTKKVKNYKTGSHLKVKKIVKHNLTTRYELSNGYYITANKKLVIHGTY</sequence>
<name>A0A1E7XIY7_9LACO</name>
<dbReference type="Gene3D" id="3.10.20.320">
    <property type="entry name" value="Putative peptidoglycan bound protein (lpxtg motif)"/>
    <property type="match status" value="1"/>
</dbReference>
<dbReference type="InterPro" id="IPR009459">
    <property type="entry name" value="MucBP_dom"/>
</dbReference>
<feature type="region of interest" description="Disordered" evidence="2">
    <location>
        <begin position="340"/>
        <end position="409"/>
    </location>
</feature>
<feature type="domain" description="DUF5776" evidence="4">
    <location>
        <begin position="497"/>
        <end position="565"/>
    </location>
</feature>
<dbReference type="AlphaFoldDB" id="A0A1E7XIY7"/>
<dbReference type="EMBL" id="MIQE01000003">
    <property type="protein sequence ID" value="OFA12942.1"/>
    <property type="molecule type" value="Genomic_DNA"/>
</dbReference>
<evidence type="ECO:0000259" key="4">
    <source>
        <dbReference type="Pfam" id="PF19087"/>
    </source>
</evidence>
<evidence type="ECO:0000256" key="1">
    <source>
        <dbReference type="ARBA" id="ARBA00022737"/>
    </source>
</evidence>
<dbReference type="STRING" id="481719.LASUN_02810"/>
<dbReference type="Pfam" id="PF19087">
    <property type="entry name" value="DUF5776"/>
    <property type="match status" value="1"/>
</dbReference>
<feature type="compositionally biased region" description="Low complexity" evidence="2">
    <location>
        <begin position="350"/>
        <end position="387"/>
    </location>
</feature>
<proteinExistence type="predicted"/>
<dbReference type="RefSeq" id="WP_070367052.1">
    <property type="nucleotide sequence ID" value="NZ_JAZHVW010000017.1"/>
</dbReference>
<comment type="caution">
    <text evidence="5">The sequence shown here is derived from an EMBL/GenBank/DDBJ whole genome shotgun (WGS) entry which is preliminary data.</text>
</comment>
<dbReference type="InterPro" id="IPR044081">
    <property type="entry name" value="DUF5776"/>
</dbReference>
<reference evidence="5 6" key="1">
    <citation type="submission" date="2016-09" db="EMBL/GenBank/DDBJ databases">
        <title>Genome Sequence of Lactobacillus sunkii Strain CG01.</title>
        <authorList>
            <person name="Poehlein A."/>
            <person name="Gabris C."/>
            <person name="Bengelsdorf F.R."/>
            <person name="Duerre P."/>
            <person name="Daniel R."/>
        </authorList>
    </citation>
    <scope>NUCLEOTIDE SEQUENCE [LARGE SCALE GENOMIC DNA]</scope>
    <source>
        <strain evidence="5 6">CG_D</strain>
    </source>
</reference>
<evidence type="ECO:0000256" key="2">
    <source>
        <dbReference type="SAM" id="MobiDB-lite"/>
    </source>
</evidence>
<evidence type="ECO:0000259" key="3">
    <source>
        <dbReference type="Pfam" id="PF06458"/>
    </source>
</evidence>
<gene>
    <name evidence="5" type="ORF">LASUN_02810</name>
</gene>
<evidence type="ECO:0008006" key="7">
    <source>
        <dbReference type="Google" id="ProtNLM"/>
    </source>
</evidence>
<keyword evidence="1" id="KW-0677">Repeat</keyword>